<gene>
    <name evidence="3" type="ORF">DUNSADRAFT_15155</name>
</gene>
<comment type="similarity">
    <text evidence="1">Belongs to the short-chain dehydrogenases/reductases (SDR) family.</text>
</comment>
<reference evidence="3" key="1">
    <citation type="submission" date="2017-08" db="EMBL/GenBank/DDBJ databases">
        <authorList>
            <person name="Polle J.E."/>
            <person name="Barry K."/>
            <person name="Cushman J."/>
            <person name="Schmutz J."/>
            <person name="Tran D."/>
            <person name="Hathwaick L.T."/>
            <person name="Yim W.C."/>
            <person name="Jenkins J."/>
            <person name="Mckie-Krisberg Z.M."/>
            <person name="Prochnik S."/>
            <person name="Lindquist E."/>
            <person name="Dockter R.B."/>
            <person name="Adam C."/>
            <person name="Molina H."/>
            <person name="Bunkerborg J."/>
            <person name="Jin E."/>
            <person name="Buchheim M."/>
            <person name="Magnuson J."/>
        </authorList>
    </citation>
    <scope>NUCLEOTIDE SEQUENCE</scope>
    <source>
        <strain evidence="3">CCAP 19/18</strain>
    </source>
</reference>
<dbReference type="Proteomes" id="UP000815325">
    <property type="component" value="Unassembled WGS sequence"/>
</dbReference>
<evidence type="ECO:0000313" key="4">
    <source>
        <dbReference type="Proteomes" id="UP000815325"/>
    </source>
</evidence>
<protein>
    <submittedName>
        <fullName evidence="3">Uncharacterized protein</fullName>
    </submittedName>
</protein>
<dbReference type="InterPro" id="IPR036291">
    <property type="entry name" value="NAD(P)-bd_dom_sf"/>
</dbReference>
<keyword evidence="4" id="KW-1185">Reference proteome</keyword>
<name>A0ABQ7G5Y5_DUNSA</name>
<proteinExistence type="inferred from homology"/>
<dbReference type="PANTHER" id="PTHR24320:SF148">
    <property type="entry name" value="NAD(P)-BINDING ROSSMANN-FOLD SUPERFAMILY PROTEIN"/>
    <property type="match status" value="1"/>
</dbReference>
<dbReference type="SUPFAM" id="SSF51735">
    <property type="entry name" value="NAD(P)-binding Rossmann-fold domains"/>
    <property type="match status" value="1"/>
</dbReference>
<evidence type="ECO:0000313" key="3">
    <source>
        <dbReference type="EMBL" id="KAF5830030.1"/>
    </source>
</evidence>
<comment type="caution">
    <text evidence="3">The sequence shown here is derived from an EMBL/GenBank/DDBJ whole genome shotgun (WGS) entry which is preliminary data.</text>
</comment>
<keyword evidence="2" id="KW-0560">Oxidoreductase</keyword>
<sequence length="330" mass="36062">MDLFSKTYTWLVAQRQRADDYIVNNWMRSWTPADIPDQTGKVALVTGATSGIGYECSRKLAENNAKVYMVGRNMEKLDAAAAAIRKEIGKSAMIETILCDLSNMDEVVQLANTFKRSGDPLHILINNAGCYFPGPFKLVKGNLEQTMAVNYFAPALLTLMLLDKMQPDGRIVMTSSEGEAMGKVDWGNLRGDKYKSSGNRAYAASKLYNLMWATELGTRLRKGAGSHVSPMPAKSHNIDVISVQPGLVASPGHAKMDKEHYMSSQFVSGMAALFGQSPYHGAFSTLYAATSPDLTGEGHAYIGPNVLNMVCTTFHVWPLLISPLLSIHVS</sequence>
<dbReference type="InterPro" id="IPR002347">
    <property type="entry name" value="SDR_fam"/>
</dbReference>
<dbReference type="EMBL" id="MU070087">
    <property type="protein sequence ID" value="KAF5830030.1"/>
    <property type="molecule type" value="Genomic_DNA"/>
</dbReference>
<dbReference type="Pfam" id="PF00106">
    <property type="entry name" value="adh_short"/>
    <property type="match status" value="1"/>
</dbReference>
<evidence type="ECO:0000256" key="2">
    <source>
        <dbReference type="ARBA" id="ARBA00023002"/>
    </source>
</evidence>
<dbReference type="PRINTS" id="PR00081">
    <property type="entry name" value="GDHRDH"/>
</dbReference>
<organism evidence="3 4">
    <name type="scientific">Dunaliella salina</name>
    <name type="common">Green alga</name>
    <name type="synonym">Protococcus salinus</name>
    <dbReference type="NCBI Taxonomy" id="3046"/>
    <lineage>
        <taxon>Eukaryota</taxon>
        <taxon>Viridiplantae</taxon>
        <taxon>Chlorophyta</taxon>
        <taxon>core chlorophytes</taxon>
        <taxon>Chlorophyceae</taxon>
        <taxon>CS clade</taxon>
        <taxon>Chlamydomonadales</taxon>
        <taxon>Dunaliellaceae</taxon>
        <taxon>Dunaliella</taxon>
    </lineage>
</organism>
<dbReference type="PANTHER" id="PTHR24320">
    <property type="entry name" value="RETINOL DEHYDROGENASE"/>
    <property type="match status" value="1"/>
</dbReference>
<accession>A0ABQ7G5Y5</accession>
<dbReference type="Gene3D" id="3.40.50.720">
    <property type="entry name" value="NAD(P)-binding Rossmann-like Domain"/>
    <property type="match status" value="1"/>
</dbReference>
<evidence type="ECO:0000256" key="1">
    <source>
        <dbReference type="ARBA" id="ARBA00006484"/>
    </source>
</evidence>